<gene>
    <name evidence="3" type="ORF">TCLT_LOCUS10852</name>
</gene>
<dbReference type="InterPro" id="IPR015425">
    <property type="entry name" value="FH2_Formin"/>
</dbReference>
<dbReference type="InterPro" id="IPR042201">
    <property type="entry name" value="FH2_Formin_sf"/>
</dbReference>
<evidence type="ECO:0000259" key="2">
    <source>
        <dbReference type="PROSITE" id="PS51444"/>
    </source>
</evidence>
<dbReference type="GO" id="GO:0008360">
    <property type="term" value="P:regulation of cell shape"/>
    <property type="evidence" value="ECO:0007669"/>
    <property type="project" value="TreeGrafter"/>
</dbReference>
<comment type="similarity">
    <text evidence="1">Belongs to the formin homology family.</text>
</comment>
<dbReference type="InterPro" id="IPR043592">
    <property type="entry name" value="FMNL_animal"/>
</dbReference>
<dbReference type="GO" id="GO:0051015">
    <property type="term" value="F:actin filament binding"/>
    <property type="evidence" value="ECO:0007669"/>
    <property type="project" value="TreeGrafter"/>
</dbReference>
<dbReference type="STRING" id="103827.A0A0N5DCF1"/>
<dbReference type="GO" id="GO:0005829">
    <property type="term" value="C:cytosol"/>
    <property type="evidence" value="ECO:0007669"/>
    <property type="project" value="TreeGrafter"/>
</dbReference>
<dbReference type="AlphaFoldDB" id="A0A0N5DCF1"/>
<dbReference type="Proteomes" id="UP000276776">
    <property type="component" value="Unassembled WGS sequence"/>
</dbReference>
<evidence type="ECO:0000313" key="4">
    <source>
        <dbReference type="Proteomes" id="UP000276776"/>
    </source>
</evidence>
<evidence type="ECO:0000313" key="3">
    <source>
        <dbReference type="EMBL" id="VDN08570.1"/>
    </source>
</evidence>
<organism evidence="5">
    <name type="scientific">Thelazia callipaeda</name>
    <name type="common">Oriental eyeworm</name>
    <name type="synonym">Parasitic nematode</name>
    <dbReference type="NCBI Taxonomy" id="103827"/>
    <lineage>
        <taxon>Eukaryota</taxon>
        <taxon>Metazoa</taxon>
        <taxon>Ecdysozoa</taxon>
        <taxon>Nematoda</taxon>
        <taxon>Chromadorea</taxon>
        <taxon>Rhabditida</taxon>
        <taxon>Spirurina</taxon>
        <taxon>Spiruromorpha</taxon>
        <taxon>Thelazioidea</taxon>
        <taxon>Thelaziidae</taxon>
        <taxon>Thelazia</taxon>
    </lineage>
</organism>
<dbReference type="SMART" id="SM00498">
    <property type="entry name" value="FH2"/>
    <property type="match status" value="1"/>
</dbReference>
<dbReference type="PROSITE" id="PS51444">
    <property type="entry name" value="FH2"/>
    <property type="match status" value="1"/>
</dbReference>
<dbReference type="PANTHER" id="PTHR45857">
    <property type="entry name" value="FORMIN-LIKE PROTEIN"/>
    <property type="match status" value="1"/>
</dbReference>
<protein>
    <submittedName>
        <fullName evidence="5">FH2 domain-containing protein</fullName>
    </submittedName>
</protein>
<evidence type="ECO:0000256" key="1">
    <source>
        <dbReference type="ARBA" id="ARBA00023449"/>
    </source>
</evidence>
<dbReference type="PANTHER" id="PTHR45857:SF8">
    <property type="entry name" value="FORMIN-HOMOLOGY AND ZINC FINGER DOMAINS PROTEIN 1"/>
    <property type="match status" value="1"/>
</dbReference>
<keyword evidence="4" id="KW-1185">Reference proteome</keyword>
<dbReference type="GO" id="GO:0030866">
    <property type="term" value="P:cortical actin cytoskeleton organization"/>
    <property type="evidence" value="ECO:0007669"/>
    <property type="project" value="TreeGrafter"/>
</dbReference>
<sequence length="377" mass="43171">MQDFDEGEAHLKSNDYTQPRYLPQNINYCMLTDDQMKGTIFENFQLSELLHRIPRETLRSNNITFVREDKLNQIELVRQQISVDMTAIRDALCNLNLSILPVEQVDQIASIAPSVIDVSYLLNYESMEPALVIGENEQFLLKLAKIDRVAEKLHAMSFMGHINSRTTEILKSLEDLISATNALRKNRGFHVLIRVVLVFINFIIGDYAAKTSRGFRISDLTKICSTEVCSSPKTTLLNVVASCTISEFTEVCMIRDTLPALEKASRVNFQELSVTIRRLEQDYLRFDREVSYMDSERHVSACRESIKNKVTEVKESFQECKTILCKTMRYFGEFVDDDIGVEIPEAFFAAVATFCRQLQRAWIDVHLHGIQGTKAVQ</sequence>
<dbReference type="WBParaSite" id="TCLT_0001087301-mRNA-1">
    <property type="protein sequence ID" value="TCLT_0001087301-mRNA-1"/>
    <property type="gene ID" value="TCLT_0001087301"/>
</dbReference>
<feature type="domain" description="FH2" evidence="2">
    <location>
        <begin position="1"/>
        <end position="377"/>
    </location>
</feature>
<accession>A0A0N5DCF1</accession>
<dbReference type="OrthoDB" id="1668162at2759"/>
<dbReference type="SUPFAM" id="SSF101447">
    <property type="entry name" value="Formin homology 2 domain (FH2 domain)"/>
    <property type="match status" value="1"/>
</dbReference>
<dbReference type="Pfam" id="PF02181">
    <property type="entry name" value="FH2"/>
    <property type="match status" value="1"/>
</dbReference>
<proteinExistence type="inferred from homology"/>
<evidence type="ECO:0000313" key="5">
    <source>
        <dbReference type="WBParaSite" id="TCLT_0001087301-mRNA-1"/>
    </source>
</evidence>
<dbReference type="Gene3D" id="1.20.58.2220">
    <property type="entry name" value="Formin, FH2 domain"/>
    <property type="match status" value="1"/>
</dbReference>
<reference evidence="5" key="1">
    <citation type="submission" date="2017-02" db="UniProtKB">
        <authorList>
            <consortium name="WormBaseParasite"/>
        </authorList>
    </citation>
    <scope>IDENTIFICATION</scope>
</reference>
<dbReference type="EMBL" id="UYYF01005470">
    <property type="protein sequence ID" value="VDN08570.1"/>
    <property type="molecule type" value="Genomic_DNA"/>
</dbReference>
<name>A0A0N5DCF1_THECL</name>
<reference evidence="3 4" key="2">
    <citation type="submission" date="2018-11" db="EMBL/GenBank/DDBJ databases">
        <authorList>
            <consortium name="Pathogen Informatics"/>
        </authorList>
    </citation>
    <scope>NUCLEOTIDE SEQUENCE [LARGE SCALE GENOMIC DNA]</scope>
</reference>
<dbReference type="GO" id="GO:0016477">
    <property type="term" value="P:cell migration"/>
    <property type="evidence" value="ECO:0007669"/>
    <property type="project" value="TreeGrafter"/>
</dbReference>